<evidence type="ECO:0000313" key="11">
    <source>
        <dbReference type="Proteomes" id="UP001497383"/>
    </source>
</evidence>
<gene>
    <name evidence="10" type="ORF">LODBEIA_P15260</name>
</gene>
<dbReference type="Gene3D" id="3.10.50.40">
    <property type="match status" value="1"/>
</dbReference>
<dbReference type="GeneID" id="92206722"/>
<dbReference type="Proteomes" id="UP001497383">
    <property type="component" value="Chromosome 2"/>
</dbReference>
<comment type="similarity">
    <text evidence="5">Belongs to the FKBP-type PPIase family. FKBP2 subfamily.</text>
</comment>
<evidence type="ECO:0000256" key="3">
    <source>
        <dbReference type="ARBA" id="ARBA00023110"/>
    </source>
</evidence>
<dbReference type="EMBL" id="OZ022406">
    <property type="protein sequence ID" value="CAK9437093.1"/>
    <property type="molecule type" value="Genomic_DNA"/>
</dbReference>
<feature type="region of interest" description="Disordered" evidence="7">
    <location>
        <begin position="137"/>
        <end position="162"/>
    </location>
</feature>
<proteinExistence type="inferred from homology"/>
<dbReference type="InterPro" id="IPR044609">
    <property type="entry name" value="FKBP2/11"/>
</dbReference>
<accession>A0ABP0ZGL3</accession>
<reference evidence="10 11" key="1">
    <citation type="submission" date="2024-03" db="EMBL/GenBank/DDBJ databases">
        <authorList>
            <person name="Brejova B."/>
        </authorList>
    </citation>
    <scope>NUCLEOTIDE SEQUENCE [LARGE SCALE GENOMIC DNA]</scope>
    <source>
        <strain evidence="10 11">CBS 14171</strain>
    </source>
</reference>
<dbReference type="PROSITE" id="PS50059">
    <property type="entry name" value="FKBP_PPIASE"/>
    <property type="match status" value="1"/>
</dbReference>
<evidence type="ECO:0000256" key="8">
    <source>
        <dbReference type="SAM" id="SignalP"/>
    </source>
</evidence>
<dbReference type="EC" id="5.2.1.8" evidence="2 6"/>
<organism evidence="10 11">
    <name type="scientific">Lodderomyces beijingensis</name>
    <dbReference type="NCBI Taxonomy" id="1775926"/>
    <lineage>
        <taxon>Eukaryota</taxon>
        <taxon>Fungi</taxon>
        <taxon>Dikarya</taxon>
        <taxon>Ascomycota</taxon>
        <taxon>Saccharomycotina</taxon>
        <taxon>Pichiomycetes</taxon>
        <taxon>Debaryomycetaceae</taxon>
        <taxon>Candida/Lodderomyces clade</taxon>
        <taxon>Lodderomyces</taxon>
    </lineage>
</organism>
<evidence type="ECO:0000256" key="2">
    <source>
        <dbReference type="ARBA" id="ARBA00013194"/>
    </source>
</evidence>
<dbReference type="Pfam" id="PF00254">
    <property type="entry name" value="FKBP_C"/>
    <property type="match status" value="1"/>
</dbReference>
<evidence type="ECO:0000256" key="5">
    <source>
        <dbReference type="ARBA" id="ARBA00024206"/>
    </source>
</evidence>
<dbReference type="InterPro" id="IPR001179">
    <property type="entry name" value="PPIase_FKBP_dom"/>
</dbReference>
<feature type="domain" description="PPIase FKBP-type" evidence="9">
    <location>
        <begin position="44"/>
        <end position="131"/>
    </location>
</feature>
<feature type="compositionally biased region" description="Basic and acidic residues" evidence="7">
    <location>
        <begin position="145"/>
        <end position="162"/>
    </location>
</feature>
<evidence type="ECO:0000256" key="1">
    <source>
        <dbReference type="ARBA" id="ARBA00000971"/>
    </source>
</evidence>
<evidence type="ECO:0000256" key="7">
    <source>
        <dbReference type="SAM" id="MobiDB-lite"/>
    </source>
</evidence>
<dbReference type="RefSeq" id="XP_066828464.1">
    <property type="nucleotide sequence ID" value="XM_066971424.1"/>
</dbReference>
<feature type="signal peptide" evidence="8">
    <location>
        <begin position="1"/>
        <end position="19"/>
    </location>
</feature>
<protein>
    <recommendedName>
        <fullName evidence="2 6">peptidylprolyl isomerase</fullName>
        <ecNumber evidence="2 6">5.2.1.8</ecNumber>
    </recommendedName>
</protein>
<evidence type="ECO:0000313" key="10">
    <source>
        <dbReference type="EMBL" id="CAK9437093.1"/>
    </source>
</evidence>
<keyword evidence="3 6" id="KW-0697">Rotamase</keyword>
<name>A0ABP0ZGL3_9ASCO</name>
<feature type="chain" id="PRO_5045592318" description="peptidylprolyl isomerase" evidence="8">
    <location>
        <begin position="20"/>
        <end position="162"/>
    </location>
</feature>
<keyword evidence="8" id="KW-0732">Signal</keyword>
<dbReference type="PANTHER" id="PTHR45779">
    <property type="entry name" value="PEPTIDYLPROLYL ISOMERASE"/>
    <property type="match status" value="1"/>
</dbReference>
<comment type="catalytic activity">
    <reaction evidence="1 6">
        <text>[protein]-peptidylproline (omega=180) = [protein]-peptidylproline (omega=0)</text>
        <dbReference type="Rhea" id="RHEA:16237"/>
        <dbReference type="Rhea" id="RHEA-COMP:10747"/>
        <dbReference type="Rhea" id="RHEA-COMP:10748"/>
        <dbReference type="ChEBI" id="CHEBI:83833"/>
        <dbReference type="ChEBI" id="CHEBI:83834"/>
        <dbReference type="EC" id="5.2.1.8"/>
    </reaction>
</comment>
<dbReference type="InterPro" id="IPR046357">
    <property type="entry name" value="PPIase_dom_sf"/>
</dbReference>
<evidence type="ECO:0000256" key="6">
    <source>
        <dbReference type="PROSITE-ProRule" id="PRU00277"/>
    </source>
</evidence>
<sequence>MRVATTFTIASALISSVLAATPSPDELKIDIVKSVTCKRKTQRGDSVSVHYKGTFEDGKKFDSSYDRGQPLVFRVGQGQVIQCWDEGLLDMCVGEKRKLWCHPNVAYGERGVGPIPGNAVLLFDTELVGIAGVEPEAEAEAGAEAEAKPEAEEAVAAEKDEL</sequence>
<evidence type="ECO:0000256" key="4">
    <source>
        <dbReference type="ARBA" id="ARBA00023235"/>
    </source>
</evidence>
<dbReference type="SUPFAM" id="SSF54534">
    <property type="entry name" value="FKBP-like"/>
    <property type="match status" value="1"/>
</dbReference>
<keyword evidence="11" id="KW-1185">Reference proteome</keyword>
<dbReference type="PANTHER" id="PTHR45779:SF7">
    <property type="entry name" value="PEPTIDYLPROLYL ISOMERASE"/>
    <property type="match status" value="1"/>
</dbReference>
<evidence type="ECO:0000259" key="9">
    <source>
        <dbReference type="PROSITE" id="PS50059"/>
    </source>
</evidence>
<keyword evidence="4 6" id="KW-0413">Isomerase</keyword>